<keyword evidence="2" id="KW-1185">Reference proteome</keyword>
<name>A0A852W5Z1_PSEA5</name>
<sequence length="30" mass="3322">MGVCDAEAYAMLLYGWKLAEQMPSVNSDDL</sequence>
<gene>
    <name evidence="1" type="ORF">HDA37_001187</name>
</gene>
<dbReference type="EMBL" id="JACCCZ010000001">
    <property type="protein sequence ID" value="NYG00902.1"/>
    <property type="molecule type" value="Genomic_DNA"/>
</dbReference>
<proteinExistence type="predicted"/>
<organism evidence="1 2">
    <name type="scientific">Pseudonocardia alni</name>
    <name type="common">Amycolata alni</name>
    <dbReference type="NCBI Taxonomy" id="33907"/>
    <lineage>
        <taxon>Bacteria</taxon>
        <taxon>Bacillati</taxon>
        <taxon>Actinomycetota</taxon>
        <taxon>Actinomycetes</taxon>
        <taxon>Pseudonocardiales</taxon>
        <taxon>Pseudonocardiaceae</taxon>
        <taxon>Pseudonocardia</taxon>
    </lineage>
</organism>
<reference evidence="1 2" key="1">
    <citation type="submission" date="2020-07" db="EMBL/GenBank/DDBJ databases">
        <title>Sequencing the genomes of 1000 actinobacteria strains.</title>
        <authorList>
            <person name="Klenk H.-P."/>
        </authorList>
    </citation>
    <scope>NUCLEOTIDE SEQUENCE [LARGE SCALE GENOMIC DNA]</scope>
    <source>
        <strain evidence="1 2">DSM 44749</strain>
    </source>
</reference>
<evidence type="ECO:0000313" key="2">
    <source>
        <dbReference type="Proteomes" id="UP000549695"/>
    </source>
</evidence>
<evidence type="ECO:0000313" key="1">
    <source>
        <dbReference type="EMBL" id="NYG00902.1"/>
    </source>
</evidence>
<dbReference type="AlphaFoldDB" id="A0A852W5Z1"/>
<comment type="caution">
    <text evidence="1">The sequence shown here is derived from an EMBL/GenBank/DDBJ whole genome shotgun (WGS) entry which is preliminary data.</text>
</comment>
<accession>A0A852W5Z1</accession>
<dbReference type="Proteomes" id="UP000549695">
    <property type="component" value="Unassembled WGS sequence"/>
</dbReference>
<protein>
    <submittedName>
        <fullName evidence="1">Uncharacterized protein</fullName>
    </submittedName>
</protein>